<dbReference type="PANTHER" id="PTHR47032">
    <property type="entry name" value="UDP-D-XYLOSE:L-FUCOSE ALPHA-1,3-D-XYLOSYLTRANSFERASE-RELATED"/>
    <property type="match status" value="1"/>
</dbReference>
<dbReference type="InterPro" id="IPR052636">
    <property type="entry name" value="UDP-D-xylose:L-fucose_XylT"/>
</dbReference>
<feature type="transmembrane region" description="Helical" evidence="1">
    <location>
        <begin position="7"/>
        <end position="26"/>
    </location>
</feature>
<dbReference type="AlphaFoldDB" id="A0A9D4RV62"/>
<sequence>MVRPKRIILLSVFLLTSVALYLYLVGDEPGDTALKRTAQLANIDSVTRGQNVVIIEGETNNNDNAIQDDIVSVAKRASRSNKTVLLTMVNDAYLSFTYSWLCNTKDMGIHQSVLIITTDEISKTNLTRDWPEIHVFSMEMTTSKGDQTYSHAGYIKIMVKRTEMILAILMADIEIFLFEVDCLWLANPTPALQQEKGVDILVNPVEGVYKVYAGGFLYLFTTPRAKSLWKQLTVMMMNLGQKVEKMNEKQYISEAENDQQYISKLINDRYGGLLIKELSLDVYADGKWYEKSESDRAKLRPVIINNNWVLGNKKKMERAMKWKHWFIRPDWSCDMDLVRQVVYH</sequence>
<keyword evidence="1" id="KW-0812">Transmembrane</keyword>
<reference evidence="3" key="1">
    <citation type="journal article" date="2019" name="bioRxiv">
        <title>The Genome of the Zebra Mussel, Dreissena polymorpha: A Resource for Invasive Species Research.</title>
        <authorList>
            <person name="McCartney M.A."/>
            <person name="Auch B."/>
            <person name="Kono T."/>
            <person name="Mallez S."/>
            <person name="Zhang Y."/>
            <person name="Obille A."/>
            <person name="Becker A."/>
            <person name="Abrahante J.E."/>
            <person name="Garbe J."/>
            <person name="Badalamenti J.P."/>
            <person name="Herman A."/>
            <person name="Mangelson H."/>
            <person name="Liachko I."/>
            <person name="Sullivan S."/>
            <person name="Sone E.D."/>
            <person name="Koren S."/>
            <person name="Silverstein K.A.T."/>
            <person name="Beckman K.B."/>
            <person name="Gohl D.M."/>
        </authorList>
    </citation>
    <scope>NUCLEOTIDE SEQUENCE</scope>
    <source>
        <strain evidence="3">Duluth1</strain>
        <tissue evidence="3">Whole animal</tissue>
    </source>
</reference>
<dbReference type="Pfam" id="PF03407">
    <property type="entry name" value="Nucleotid_trans"/>
    <property type="match status" value="1"/>
</dbReference>
<dbReference type="InterPro" id="IPR005069">
    <property type="entry name" value="Nucl-diP-sugar_transferase"/>
</dbReference>
<name>A0A9D4RV62_DREPO</name>
<gene>
    <name evidence="3" type="ORF">DPMN_006665</name>
</gene>
<dbReference type="Proteomes" id="UP000828390">
    <property type="component" value="Unassembled WGS sequence"/>
</dbReference>
<evidence type="ECO:0000259" key="2">
    <source>
        <dbReference type="Pfam" id="PF03407"/>
    </source>
</evidence>
<evidence type="ECO:0000313" key="3">
    <source>
        <dbReference type="EMBL" id="KAH3882721.1"/>
    </source>
</evidence>
<keyword evidence="1" id="KW-1133">Transmembrane helix</keyword>
<keyword evidence="1" id="KW-0472">Membrane</keyword>
<protein>
    <recommendedName>
        <fullName evidence="2">Nucleotide-diphospho-sugar transferase domain-containing protein</fullName>
    </recommendedName>
</protein>
<comment type="caution">
    <text evidence="3">The sequence shown here is derived from an EMBL/GenBank/DDBJ whole genome shotgun (WGS) entry which is preliminary data.</text>
</comment>
<evidence type="ECO:0000313" key="4">
    <source>
        <dbReference type="Proteomes" id="UP000828390"/>
    </source>
</evidence>
<organism evidence="3 4">
    <name type="scientific">Dreissena polymorpha</name>
    <name type="common">Zebra mussel</name>
    <name type="synonym">Mytilus polymorpha</name>
    <dbReference type="NCBI Taxonomy" id="45954"/>
    <lineage>
        <taxon>Eukaryota</taxon>
        <taxon>Metazoa</taxon>
        <taxon>Spiralia</taxon>
        <taxon>Lophotrochozoa</taxon>
        <taxon>Mollusca</taxon>
        <taxon>Bivalvia</taxon>
        <taxon>Autobranchia</taxon>
        <taxon>Heteroconchia</taxon>
        <taxon>Euheterodonta</taxon>
        <taxon>Imparidentia</taxon>
        <taxon>Neoheterodontei</taxon>
        <taxon>Myida</taxon>
        <taxon>Dreissenoidea</taxon>
        <taxon>Dreissenidae</taxon>
        <taxon>Dreissena</taxon>
    </lineage>
</organism>
<proteinExistence type="predicted"/>
<dbReference type="GO" id="GO:0016757">
    <property type="term" value="F:glycosyltransferase activity"/>
    <property type="evidence" value="ECO:0007669"/>
    <property type="project" value="TreeGrafter"/>
</dbReference>
<evidence type="ECO:0000256" key="1">
    <source>
        <dbReference type="SAM" id="Phobius"/>
    </source>
</evidence>
<reference evidence="3" key="2">
    <citation type="submission" date="2020-11" db="EMBL/GenBank/DDBJ databases">
        <authorList>
            <person name="McCartney M.A."/>
            <person name="Auch B."/>
            <person name="Kono T."/>
            <person name="Mallez S."/>
            <person name="Becker A."/>
            <person name="Gohl D.M."/>
            <person name="Silverstein K.A.T."/>
            <person name="Koren S."/>
            <person name="Bechman K.B."/>
            <person name="Herman A."/>
            <person name="Abrahante J.E."/>
            <person name="Garbe J."/>
        </authorList>
    </citation>
    <scope>NUCLEOTIDE SEQUENCE</scope>
    <source>
        <strain evidence="3">Duluth1</strain>
        <tissue evidence="3">Whole animal</tissue>
    </source>
</reference>
<accession>A0A9D4RV62</accession>
<dbReference type="GO" id="GO:0005794">
    <property type="term" value="C:Golgi apparatus"/>
    <property type="evidence" value="ECO:0007669"/>
    <property type="project" value="TreeGrafter"/>
</dbReference>
<keyword evidence="4" id="KW-1185">Reference proteome</keyword>
<dbReference type="EMBL" id="JAIWYP010000001">
    <property type="protein sequence ID" value="KAH3882721.1"/>
    <property type="molecule type" value="Genomic_DNA"/>
</dbReference>
<dbReference type="PANTHER" id="PTHR47032:SF1">
    <property type="entry name" value="UDP-D-XYLOSE:L-FUCOSE ALPHA-1,3-D-XYLOSYLTRANSFERASE-RELATED"/>
    <property type="match status" value="1"/>
</dbReference>
<feature type="domain" description="Nucleotide-diphospho-sugar transferase" evidence="2">
    <location>
        <begin position="109"/>
        <end position="318"/>
    </location>
</feature>